<gene>
    <name evidence="2" type="ORF">CMV_018325</name>
</gene>
<comment type="caution">
    <text evidence="2">The sequence shown here is derived from an EMBL/GenBank/DDBJ whole genome shotgun (WGS) entry which is preliminary data.</text>
</comment>
<evidence type="ECO:0000256" key="1">
    <source>
        <dbReference type="SAM" id="MobiDB-lite"/>
    </source>
</evidence>
<proteinExistence type="predicted"/>
<feature type="region of interest" description="Disordered" evidence="1">
    <location>
        <begin position="1"/>
        <end position="54"/>
    </location>
</feature>
<feature type="compositionally biased region" description="Low complexity" evidence="1">
    <location>
        <begin position="1"/>
        <end position="14"/>
    </location>
</feature>
<dbReference type="OrthoDB" id="60033at2759"/>
<reference evidence="2" key="1">
    <citation type="submission" date="2020-03" db="EMBL/GenBank/DDBJ databases">
        <title>Castanea mollissima Vanexum genome sequencing.</title>
        <authorList>
            <person name="Staton M."/>
        </authorList>
    </citation>
    <scope>NUCLEOTIDE SEQUENCE</scope>
    <source>
        <tissue evidence="2">Leaf</tissue>
    </source>
</reference>
<keyword evidence="3" id="KW-1185">Reference proteome</keyword>
<organism evidence="2 3">
    <name type="scientific">Castanea mollissima</name>
    <name type="common">Chinese chestnut</name>
    <dbReference type="NCBI Taxonomy" id="60419"/>
    <lineage>
        <taxon>Eukaryota</taxon>
        <taxon>Viridiplantae</taxon>
        <taxon>Streptophyta</taxon>
        <taxon>Embryophyta</taxon>
        <taxon>Tracheophyta</taxon>
        <taxon>Spermatophyta</taxon>
        <taxon>Magnoliopsida</taxon>
        <taxon>eudicotyledons</taxon>
        <taxon>Gunneridae</taxon>
        <taxon>Pentapetalae</taxon>
        <taxon>rosids</taxon>
        <taxon>fabids</taxon>
        <taxon>Fagales</taxon>
        <taxon>Fagaceae</taxon>
        <taxon>Castanea</taxon>
    </lineage>
</organism>
<evidence type="ECO:0000313" key="2">
    <source>
        <dbReference type="EMBL" id="KAF3956557.1"/>
    </source>
</evidence>
<protein>
    <submittedName>
        <fullName evidence="2">Uncharacterized protein</fullName>
    </submittedName>
</protein>
<accession>A0A8J4QRQ2</accession>
<evidence type="ECO:0000313" key="3">
    <source>
        <dbReference type="Proteomes" id="UP000737018"/>
    </source>
</evidence>
<dbReference type="AlphaFoldDB" id="A0A8J4QRQ2"/>
<dbReference type="Proteomes" id="UP000737018">
    <property type="component" value="Unassembled WGS sequence"/>
</dbReference>
<name>A0A8J4QRQ2_9ROSI</name>
<sequence length="123" mass="13775">MSSPTHLSTLTSLSHCRRPQRHRPTADPLRRSTKPTQAPSRRSTPPPSPPSHCSPNGTSLGFWISWVSLSIQALGFFGFHRQSRHCLPQPIALVFRRTQESESLKDIPVVIMSLENIPSRINS</sequence>
<dbReference type="EMBL" id="JRKL02003051">
    <property type="protein sequence ID" value="KAF3956557.1"/>
    <property type="molecule type" value="Genomic_DNA"/>
</dbReference>